<protein>
    <recommendedName>
        <fullName evidence="2">Cytochrome C Planctomycete-type domain-containing protein</fullName>
    </recommendedName>
</protein>
<reference evidence="3 4" key="1">
    <citation type="journal article" date="2019" name="PLoS Negl. Trop. Dis.">
        <title>Revisiting the worldwide diversity of Leptospira species in the environment.</title>
        <authorList>
            <person name="Vincent A.T."/>
            <person name="Schiettekatte O."/>
            <person name="Bourhy P."/>
            <person name="Veyrier F.J."/>
            <person name="Picardeau M."/>
        </authorList>
    </citation>
    <scope>NUCLEOTIDE SEQUENCE [LARGE SCALE GENOMIC DNA]</scope>
    <source>
        <strain evidence="3 4">201702445</strain>
    </source>
</reference>
<name>A0A6N4QMA8_9LEPT</name>
<accession>A0A6N4QMA8</accession>
<dbReference type="Proteomes" id="UP000297613">
    <property type="component" value="Unassembled WGS sequence"/>
</dbReference>
<gene>
    <name evidence="3" type="ORF">EHQ83_05830</name>
</gene>
<feature type="domain" description="Cytochrome C Planctomycete-type" evidence="2">
    <location>
        <begin position="77"/>
        <end position="118"/>
    </location>
</feature>
<dbReference type="RefSeq" id="WP_135569708.1">
    <property type="nucleotide sequence ID" value="NZ_RQGK01000040.1"/>
</dbReference>
<keyword evidence="1" id="KW-0732">Signal</keyword>
<dbReference type="EMBL" id="RQGM01000022">
    <property type="protein sequence ID" value="TGL86131.1"/>
    <property type="molecule type" value="Genomic_DNA"/>
</dbReference>
<dbReference type="InterPro" id="IPR011429">
    <property type="entry name" value="Cyt_c_Planctomycete-type"/>
</dbReference>
<proteinExistence type="predicted"/>
<comment type="caution">
    <text evidence="3">The sequence shown here is derived from an EMBL/GenBank/DDBJ whole genome shotgun (WGS) entry which is preliminary data.</text>
</comment>
<feature type="signal peptide" evidence="1">
    <location>
        <begin position="1"/>
        <end position="25"/>
    </location>
</feature>
<evidence type="ECO:0000313" key="3">
    <source>
        <dbReference type="EMBL" id="TGL86131.1"/>
    </source>
</evidence>
<dbReference type="Pfam" id="PF07635">
    <property type="entry name" value="PSCyt1"/>
    <property type="match status" value="1"/>
</dbReference>
<dbReference type="AlphaFoldDB" id="A0A6N4QMA8"/>
<evidence type="ECO:0000259" key="2">
    <source>
        <dbReference type="Pfam" id="PF07635"/>
    </source>
</evidence>
<feature type="chain" id="PRO_5044426102" description="Cytochrome C Planctomycete-type domain-containing protein" evidence="1">
    <location>
        <begin position="26"/>
        <end position="143"/>
    </location>
</feature>
<organism evidence="3 4">
    <name type="scientific">Leptospira yasudae</name>
    <dbReference type="NCBI Taxonomy" id="2202201"/>
    <lineage>
        <taxon>Bacteria</taxon>
        <taxon>Pseudomonadati</taxon>
        <taxon>Spirochaetota</taxon>
        <taxon>Spirochaetia</taxon>
        <taxon>Leptospirales</taxon>
        <taxon>Leptospiraceae</taxon>
        <taxon>Leptospira</taxon>
    </lineage>
</organism>
<evidence type="ECO:0000256" key="1">
    <source>
        <dbReference type="SAM" id="SignalP"/>
    </source>
</evidence>
<sequence length="143" mass="15492">MKEKHNRWTIGILSFALGLSSIQLACQNEKSSDKEDSLKNLAFLMGSASPLKELSNSDCTDPAPAFSTLNAAGTSTCSTCHNPSNANAGFDITSYSAVRNRVIVNDPRSSLLFQKINTGTMRIYNNDSINKAVFCWILKGANP</sequence>
<dbReference type="NCBIfam" id="NF047812">
    <property type="entry name" value="LIC11213_lipo"/>
    <property type="match status" value="1"/>
</dbReference>
<evidence type="ECO:0000313" key="4">
    <source>
        <dbReference type="Proteomes" id="UP000297613"/>
    </source>
</evidence>